<dbReference type="Gene3D" id="3.40.50.300">
    <property type="entry name" value="P-loop containing nucleotide triphosphate hydrolases"/>
    <property type="match status" value="1"/>
</dbReference>
<dbReference type="GO" id="GO:0000400">
    <property type="term" value="F:four-way junction DNA binding"/>
    <property type="evidence" value="ECO:0007669"/>
    <property type="project" value="TreeGrafter"/>
</dbReference>
<gene>
    <name evidence="1" type="ORF">BDU57DRAFT_536096</name>
</gene>
<evidence type="ECO:0000313" key="2">
    <source>
        <dbReference type="Proteomes" id="UP000800096"/>
    </source>
</evidence>
<dbReference type="InterPro" id="IPR030547">
    <property type="entry name" value="XRCC2"/>
</dbReference>
<dbReference type="GO" id="GO:0005815">
    <property type="term" value="C:microtubule organizing center"/>
    <property type="evidence" value="ECO:0007669"/>
    <property type="project" value="TreeGrafter"/>
</dbReference>
<dbReference type="GO" id="GO:0033063">
    <property type="term" value="C:Rad51B-Rad51C-Rad51D-XRCC2 complex"/>
    <property type="evidence" value="ECO:0007669"/>
    <property type="project" value="InterPro"/>
</dbReference>
<dbReference type="OrthoDB" id="420422at2759"/>
<evidence type="ECO:0008006" key="3">
    <source>
        <dbReference type="Google" id="ProtNLM"/>
    </source>
</evidence>
<dbReference type="GO" id="GO:0042148">
    <property type="term" value="P:DNA strand invasion"/>
    <property type="evidence" value="ECO:0007669"/>
    <property type="project" value="TreeGrafter"/>
</dbReference>
<dbReference type="AlphaFoldDB" id="A0A6A5QTF9"/>
<dbReference type="GO" id="GO:0000724">
    <property type="term" value="P:double-strand break repair via homologous recombination"/>
    <property type="evidence" value="ECO:0007669"/>
    <property type="project" value="InterPro"/>
</dbReference>
<evidence type="ECO:0000313" key="1">
    <source>
        <dbReference type="EMBL" id="KAF1919071.1"/>
    </source>
</evidence>
<dbReference type="PANTHER" id="PTHR46644">
    <property type="entry name" value="DNA REPAIR PROTEIN XRCC2"/>
    <property type="match status" value="1"/>
</dbReference>
<accession>A0A6A5QTF9</accession>
<dbReference type="PANTHER" id="PTHR46644:SF2">
    <property type="entry name" value="DNA REPAIR PROTEIN XRCC2"/>
    <property type="match status" value="1"/>
</dbReference>
<dbReference type="EMBL" id="ML979133">
    <property type="protein sequence ID" value="KAF1919071.1"/>
    <property type="molecule type" value="Genomic_DNA"/>
</dbReference>
<reference evidence="1" key="1">
    <citation type="journal article" date="2020" name="Stud. Mycol.">
        <title>101 Dothideomycetes genomes: a test case for predicting lifestyles and emergence of pathogens.</title>
        <authorList>
            <person name="Haridas S."/>
            <person name="Albert R."/>
            <person name="Binder M."/>
            <person name="Bloem J."/>
            <person name="Labutti K."/>
            <person name="Salamov A."/>
            <person name="Andreopoulos B."/>
            <person name="Baker S."/>
            <person name="Barry K."/>
            <person name="Bills G."/>
            <person name="Bluhm B."/>
            <person name="Cannon C."/>
            <person name="Castanera R."/>
            <person name="Culley D."/>
            <person name="Daum C."/>
            <person name="Ezra D."/>
            <person name="Gonzalez J."/>
            <person name="Henrissat B."/>
            <person name="Kuo A."/>
            <person name="Liang C."/>
            <person name="Lipzen A."/>
            <person name="Lutzoni F."/>
            <person name="Magnuson J."/>
            <person name="Mondo S."/>
            <person name="Nolan M."/>
            <person name="Ohm R."/>
            <person name="Pangilinan J."/>
            <person name="Park H.-J."/>
            <person name="Ramirez L."/>
            <person name="Alfaro M."/>
            <person name="Sun H."/>
            <person name="Tritt A."/>
            <person name="Yoshinaga Y."/>
            <person name="Zwiers L.-H."/>
            <person name="Turgeon B."/>
            <person name="Goodwin S."/>
            <person name="Spatafora J."/>
            <person name="Crous P."/>
            <person name="Grigoriev I."/>
        </authorList>
    </citation>
    <scope>NUCLEOTIDE SEQUENCE</scope>
    <source>
        <strain evidence="1">HMLAC05119</strain>
    </source>
</reference>
<keyword evidence="2" id="KW-1185">Reference proteome</keyword>
<proteinExistence type="predicted"/>
<dbReference type="SUPFAM" id="SSF52540">
    <property type="entry name" value="P-loop containing nucleoside triphosphate hydrolases"/>
    <property type="match status" value="1"/>
</dbReference>
<organism evidence="1 2">
    <name type="scientific">Ampelomyces quisqualis</name>
    <name type="common">Powdery mildew agent</name>
    <dbReference type="NCBI Taxonomy" id="50730"/>
    <lineage>
        <taxon>Eukaryota</taxon>
        <taxon>Fungi</taxon>
        <taxon>Dikarya</taxon>
        <taxon>Ascomycota</taxon>
        <taxon>Pezizomycotina</taxon>
        <taxon>Dothideomycetes</taxon>
        <taxon>Pleosporomycetidae</taxon>
        <taxon>Pleosporales</taxon>
        <taxon>Pleosporineae</taxon>
        <taxon>Phaeosphaeriaceae</taxon>
        <taxon>Ampelomyces</taxon>
    </lineage>
</organism>
<dbReference type="Proteomes" id="UP000800096">
    <property type="component" value="Unassembled WGS sequence"/>
</dbReference>
<name>A0A6A5QTF9_AMPQU</name>
<dbReference type="GO" id="GO:0005657">
    <property type="term" value="C:replication fork"/>
    <property type="evidence" value="ECO:0007669"/>
    <property type="project" value="InterPro"/>
</dbReference>
<sequence length="344" mass="37485">MSASAGDGARKLGEKLLAEIEVEDLTSVFKALREMQLSKSLSDASNPPLNNIFGIPDLDALFPSPIPPILEIVSPPPSHHLSGAGKTSLLHLIIAHAILPSSFCSIPLSGQNAAIILFDPLHHFSVPRLASIMLHMLVSRLKEAGQAIDADNLKSLVATTLLHVHIFRPQSWISLLSTLRSLPDYLFDSTKHKSMHRRIHSIILDDVDAFVSSIRASTSTSTSNTLTTASSQLTSAVYRLTTLLSCSAVLTSQSTTPTSYRPALPLSWPQNIHTTRLAVRRVQVLKFAPAISVEEAEAERAQRWDVVSKGRFECWKVGVGARDTEGFVFRVCDRGVNVEGDEKG</sequence>
<dbReference type="InterPro" id="IPR027417">
    <property type="entry name" value="P-loop_NTPase"/>
</dbReference>
<protein>
    <recommendedName>
        <fullName evidence="3">DNA recombination and repair protein Rad51-like C-terminal domain-containing protein</fullName>
    </recommendedName>
</protein>